<dbReference type="InterPro" id="IPR000276">
    <property type="entry name" value="GPCR_Rhodpsn"/>
</dbReference>
<evidence type="ECO:0000256" key="4">
    <source>
        <dbReference type="ARBA" id="ARBA00022989"/>
    </source>
</evidence>
<evidence type="ECO:0000259" key="7">
    <source>
        <dbReference type="PROSITE" id="PS50262"/>
    </source>
</evidence>
<dbReference type="AlphaFoldDB" id="A0AAV4QW63"/>
<reference evidence="8 9" key="1">
    <citation type="submission" date="2021-06" db="EMBL/GenBank/DDBJ databases">
        <title>Caerostris darwini draft genome.</title>
        <authorList>
            <person name="Kono N."/>
            <person name="Arakawa K."/>
        </authorList>
    </citation>
    <scope>NUCLEOTIDE SEQUENCE [LARGE SCALE GENOMIC DNA]</scope>
</reference>
<evidence type="ECO:0000256" key="2">
    <source>
        <dbReference type="ARBA" id="ARBA00010663"/>
    </source>
</evidence>
<dbReference type="Pfam" id="PF00001">
    <property type="entry name" value="7tm_1"/>
    <property type="match status" value="1"/>
</dbReference>
<comment type="caution">
    <text evidence="8">The sequence shown here is derived from an EMBL/GenBank/DDBJ whole genome shotgun (WGS) entry which is preliminary data.</text>
</comment>
<comment type="subcellular location">
    <subcellularLocation>
        <location evidence="1">Membrane</location>
    </subcellularLocation>
</comment>
<dbReference type="InterPro" id="IPR017452">
    <property type="entry name" value="GPCR_Rhodpsn_7TM"/>
</dbReference>
<protein>
    <recommendedName>
        <fullName evidence="7">G-protein coupled receptors family 1 profile domain-containing protein</fullName>
    </recommendedName>
</protein>
<dbReference type="GO" id="GO:0004930">
    <property type="term" value="F:G protein-coupled receptor activity"/>
    <property type="evidence" value="ECO:0007669"/>
    <property type="project" value="InterPro"/>
</dbReference>
<gene>
    <name evidence="8" type="ORF">CDAR_311871</name>
</gene>
<keyword evidence="5 6" id="KW-0472">Membrane</keyword>
<keyword evidence="3 6" id="KW-0812">Transmembrane</keyword>
<proteinExistence type="inferred from homology"/>
<feature type="transmembrane region" description="Helical" evidence="6">
    <location>
        <begin position="59"/>
        <end position="83"/>
    </location>
</feature>
<accession>A0AAV4QW63</accession>
<dbReference type="SUPFAM" id="SSF81321">
    <property type="entry name" value="Family A G protein-coupled receptor-like"/>
    <property type="match status" value="1"/>
</dbReference>
<dbReference type="Proteomes" id="UP001054837">
    <property type="component" value="Unassembled WGS sequence"/>
</dbReference>
<evidence type="ECO:0000256" key="5">
    <source>
        <dbReference type="ARBA" id="ARBA00023136"/>
    </source>
</evidence>
<feature type="domain" description="G-protein coupled receptors family 1 profile" evidence="7">
    <location>
        <begin position="1"/>
        <end position="114"/>
    </location>
</feature>
<evidence type="ECO:0000313" key="8">
    <source>
        <dbReference type="EMBL" id="GIY13725.1"/>
    </source>
</evidence>
<comment type="similarity">
    <text evidence="2">Belongs to the G-protein coupled receptor 1 family.</text>
</comment>
<organism evidence="8 9">
    <name type="scientific">Caerostris darwini</name>
    <dbReference type="NCBI Taxonomy" id="1538125"/>
    <lineage>
        <taxon>Eukaryota</taxon>
        <taxon>Metazoa</taxon>
        <taxon>Ecdysozoa</taxon>
        <taxon>Arthropoda</taxon>
        <taxon>Chelicerata</taxon>
        <taxon>Arachnida</taxon>
        <taxon>Araneae</taxon>
        <taxon>Araneomorphae</taxon>
        <taxon>Entelegynae</taxon>
        <taxon>Araneoidea</taxon>
        <taxon>Araneidae</taxon>
        <taxon>Caerostris</taxon>
    </lineage>
</organism>
<evidence type="ECO:0000256" key="6">
    <source>
        <dbReference type="SAM" id="Phobius"/>
    </source>
</evidence>
<keyword evidence="4 6" id="KW-1133">Transmembrane helix</keyword>
<evidence type="ECO:0000313" key="9">
    <source>
        <dbReference type="Proteomes" id="UP001054837"/>
    </source>
</evidence>
<feature type="transmembrane region" description="Helical" evidence="6">
    <location>
        <begin position="95"/>
        <end position="119"/>
    </location>
</feature>
<dbReference type="EMBL" id="BPLQ01005279">
    <property type="protein sequence ID" value="GIY13725.1"/>
    <property type="molecule type" value="Genomic_DNA"/>
</dbReference>
<sequence>MSLREDCTRIGAGQYMAVVTIEDPITSALTQEYRKCPCHRRGDIAYVARARDRAYRMMITTSLTFVLFLIPYKNGITVVWYLSQPVSAKNMESNIQSFFLMFSVTISCINPLIYGSYVFNFKKLSYEKTTPKTRITAPANRFNETSHLKVSVIPTANSLITCPVSTA</sequence>
<evidence type="ECO:0000256" key="1">
    <source>
        <dbReference type="ARBA" id="ARBA00004370"/>
    </source>
</evidence>
<dbReference type="PROSITE" id="PS50262">
    <property type="entry name" value="G_PROTEIN_RECEP_F1_2"/>
    <property type="match status" value="1"/>
</dbReference>
<keyword evidence="9" id="KW-1185">Reference proteome</keyword>
<dbReference type="Gene3D" id="1.20.1070.10">
    <property type="entry name" value="Rhodopsin 7-helix transmembrane proteins"/>
    <property type="match status" value="1"/>
</dbReference>
<dbReference type="GO" id="GO:0016020">
    <property type="term" value="C:membrane"/>
    <property type="evidence" value="ECO:0007669"/>
    <property type="project" value="UniProtKB-SubCell"/>
</dbReference>
<evidence type="ECO:0000256" key="3">
    <source>
        <dbReference type="ARBA" id="ARBA00022692"/>
    </source>
</evidence>
<name>A0AAV4QW63_9ARAC</name>